<dbReference type="GeneID" id="65916899"/>
<dbReference type="Proteomes" id="UP000051181">
    <property type="component" value="Unassembled WGS sequence"/>
</dbReference>
<dbReference type="Pfam" id="PF03602">
    <property type="entry name" value="Cons_hypoth95"/>
    <property type="match status" value="1"/>
</dbReference>
<keyword evidence="2" id="KW-0808">Transferase</keyword>
<evidence type="ECO:0000256" key="1">
    <source>
        <dbReference type="ARBA" id="ARBA00022603"/>
    </source>
</evidence>
<dbReference type="GO" id="GO:0008168">
    <property type="term" value="F:methyltransferase activity"/>
    <property type="evidence" value="ECO:0007669"/>
    <property type="project" value="UniProtKB-KW"/>
</dbReference>
<dbReference type="RefSeq" id="WP_010009687.1">
    <property type="nucleotide sequence ID" value="NZ_AZCN01000068.1"/>
</dbReference>
<dbReference type="GO" id="GO:0031167">
    <property type="term" value="P:rRNA methylation"/>
    <property type="evidence" value="ECO:0007669"/>
    <property type="project" value="InterPro"/>
</dbReference>
<dbReference type="Gene3D" id="3.40.50.150">
    <property type="entry name" value="Vaccinia Virus protein VP39"/>
    <property type="match status" value="1"/>
</dbReference>
<dbReference type="PIRSF" id="PIRSF004553">
    <property type="entry name" value="CHP00095"/>
    <property type="match status" value="1"/>
</dbReference>
<name>A0A0R1EYT1_9LACO</name>
<dbReference type="PATRIC" id="fig|913848.6.peg.2172"/>
<dbReference type="eggNOG" id="COG0742">
    <property type="taxonomic scope" value="Bacteria"/>
</dbReference>
<dbReference type="PANTHER" id="PTHR43542:SF1">
    <property type="entry name" value="METHYLTRANSFERASE"/>
    <property type="match status" value="1"/>
</dbReference>
<evidence type="ECO:0000256" key="2">
    <source>
        <dbReference type="ARBA" id="ARBA00022679"/>
    </source>
</evidence>
<dbReference type="InterPro" id="IPR002052">
    <property type="entry name" value="DNA_methylase_N6_adenine_CS"/>
</dbReference>
<keyword evidence="1 3" id="KW-0489">Methyltransferase</keyword>
<accession>A0A0R1EYT1</accession>
<dbReference type="InterPro" id="IPR029063">
    <property type="entry name" value="SAM-dependent_MTases_sf"/>
</dbReference>
<organism evidence="3 4">
    <name type="scientific">Loigolactobacillus coryniformis subsp. coryniformis KCTC 3167 = DSM 20001</name>
    <dbReference type="NCBI Taxonomy" id="913848"/>
    <lineage>
        <taxon>Bacteria</taxon>
        <taxon>Bacillati</taxon>
        <taxon>Bacillota</taxon>
        <taxon>Bacilli</taxon>
        <taxon>Lactobacillales</taxon>
        <taxon>Lactobacillaceae</taxon>
        <taxon>Loigolactobacillus</taxon>
    </lineage>
</organism>
<sequence>MRIISGEFGGRRLKAVPGQATRPTTDKVKEAIFNMIGPYFSGGRGLDLFAGSGGLGIEAISRGLDSMVLVDRQYAAIKVIKDNVATTKAADRFQVIKANADRAIQQFAAAGEQFDLVLLDPPYRAQQIAAELTTFAAQKLLAPGATIVCETSSETVLPEALAGFTHLRRQTYGTTAITIYQYGGIDIDS</sequence>
<dbReference type="CDD" id="cd02440">
    <property type="entry name" value="AdoMet_MTases"/>
    <property type="match status" value="1"/>
</dbReference>
<dbReference type="PANTHER" id="PTHR43542">
    <property type="entry name" value="METHYLTRANSFERASE"/>
    <property type="match status" value="1"/>
</dbReference>
<dbReference type="EMBL" id="AZCN01000068">
    <property type="protein sequence ID" value="KRK14741.1"/>
    <property type="molecule type" value="Genomic_DNA"/>
</dbReference>
<dbReference type="GO" id="GO:0003676">
    <property type="term" value="F:nucleic acid binding"/>
    <property type="evidence" value="ECO:0007669"/>
    <property type="project" value="InterPro"/>
</dbReference>
<proteinExistence type="predicted"/>
<dbReference type="InterPro" id="IPR004398">
    <property type="entry name" value="RNA_MeTrfase_RsmD"/>
</dbReference>
<comment type="caution">
    <text evidence="3">The sequence shown here is derived from an EMBL/GenBank/DDBJ whole genome shotgun (WGS) entry which is preliminary data.</text>
</comment>
<evidence type="ECO:0000313" key="4">
    <source>
        <dbReference type="Proteomes" id="UP000051181"/>
    </source>
</evidence>
<dbReference type="PROSITE" id="PS00092">
    <property type="entry name" value="N6_MTASE"/>
    <property type="match status" value="1"/>
</dbReference>
<dbReference type="AlphaFoldDB" id="A0A0R1EYT1"/>
<gene>
    <name evidence="3" type="ORF">FD22_GL002126</name>
</gene>
<protein>
    <submittedName>
        <fullName evidence="3">Putative N6-adenine-specific methylase (Putative)</fullName>
    </submittedName>
</protein>
<reference evidence="3 4" key="1">
    <citation type="journal article" date="2015" name="Genome Announc.">
        <title>Expanding the biotechnology potential of lactobacilli through comparative genomics of 213 strains and associated genera.</title>
        <authorList>
            <person name="Sun Z."/>
            <person name="Harris H.M."/>
            <person name="McCann A."/>
            <person name="Guo C."/>
            <person name="Argimon S."/>
            <person name="Zhang W."/>
            <person name="Yang X."/>
            <person name="Jeffery I.B."/>
            <person name="Cooney J.C."/>
            <person name="Kagawa T.F."/>
            <person name="Liu W."/>
            <person name="Song Y."/>
            <person name="Salvetti E."/>
            <person name="Wrobel A."/>
            <person name="Rasinkangas P."/>
            <person name="Parkhill J."/>
            <person name="Rea M.C."/>
            <person name="O'Sullivan O."/>
            <person name="Ritari J."/>
            <person name="Douillard F.P."/>
            <person name="Paul Ross R."/>
            <person name="Yang R."/>
            <person name="Briner A.E."/>
            <person name="Felis G.E."/>
            <person name="de Vos W.M."/>
            <person name="Barrangou R."/>
            <person name="Klaenhammer T.R."/>
            <person name="Caufield P.W."/>
            <person name="Cui Y."/>
            <person name="Zhang H."/>
            <person name="O'Toole P.W."/>
        </authorList>
    </citation>
    <scope>NUCLEOTIDE SEQUENCE [LARGE SCALE GENOMIC DNA]</scope>
    <source>
        <strain evidence="3 4">DSM 20001</strain>
    </source>
</reference>
<dbReference type="NCBIfam" id="TIGR00095">
    <property type="entry name" value="16S rRNA (guanine(966)-N(2))-methyltransferase RsmD"/>
    <property type="match status" value="1"/>
</dbReference>
<evidence type="ECO:0000313" key="3">
    <source>
        <dbReference type="EMBL" id="KRK14741.1"/>
    </source>
</evidence>
<dbReference type="SUPFAM" id="SSF53335">
    <property type="entry name" value="S-adenosyl-L-methionine-dependent methyltransferases"/>
    <property type="match status" value="1"/>
</dbReference>